<evidence type="ECO:0000313" key="2">
    <source>
        <dbReference type="EMBL" id="MCC0176145.1"/>
    </source>
</evidence>
<evidence type="ECO:0000256" key="1">
    <source>
        <dbReference type="SAM" id="Phobius"/>
    </source>
</evidence>
<dbReference type="Gene3D" id="3.90.550.10">
    <property type="entry name" value="Spore Coat Polysaccharide Biosynthesis Protein SpsA, Chain A"/>
    <property type="match status" value="1"/>
</dbReference>
<proteinExistence type="predicted"/>
<dbReference type="PANTHER" id="PTHR43179:SF7">
    <property type="entry name" value="RHAMNOSYLTRANSFERASE WBBL"/>
    <property type="match status" value="1"/>
</dbReference>
<dbReference type="EMBL" id="JADWDC010000006">
    <property type="protein sequence ID" value="MCC0176145.1"/>
    <property type="molecule type" value="Genomic_DNA"/>
</dbReference>
<keyword evidence="3" id="KW-1185">Reference proteome</keyword>
<dbReference type="Pfam" id="PF13641">
    <property type="entry name" value="Glyco_tranf_2_3"/>
    <property type="match status" value="1"/>
</dbReference>
<evidence type="ECO:0000313" key="3">
    <source>
        <dbReference type="Proteomes" id="UP000729733"/>
    </source>
</evidence>
<dbReference type="CDD" id="cd04186">
    <property type="entry name" value="GT_2_like_c"/>
    <property type="match status" value="1"/>
</dbReference>
<sequence length="328" mass="36751">MFHTIQFPHEKVLVVIVNYRTADLTINCLRSLVPEMLLVRGIQVTVVDNASGDDSVPKIQQAIDAQGWGDWVNLVASPHNGGFAAGNNFAIRPALESDCPPDYFLLLNPDTEVRPGAIRTLVNFMAERPKVGIAGSSFELADGTPWQITLRFPTLLSELDSGLRLGIVSKLLSKWVAARPSGNKICQADWLPGACMLIRREVFESVGLMDEGYFLYYEETDYCLQAKRGGWSCWYVPESVVMHIGGQSTGVEVPNEPPERLPKYCFDSRRRYFIKNHGLVYAAIADLFYISGLILWKIRQAIQRKPSFDPPNYLGDLIQNSVWLKGAR</sequence>
<accession>A0A964BMP6</accession>
<protein>
    <submittedName>
        <fullName evidence="2">Glycosyltransferase family 2 protein</fullName>
    </submittedName>
</protein>
<dbReference type="PANTHER" id="PTHR43179">
    <property type="entry name" value="RHAMNOSYLTRANSFERASE WBBL"/>
    <property type="match status" value="1"/>
</dbReference>
<dbReference type="InterPro" id="IPR029044">
    <property type="entry name" value="Nucleotide-diphossugar_trans"/>
</dbReference>
<feature type="transmembrane region" description="Helical" evidence="1">
    <location>
        <begin position="278"/>
        <end position="296"/>
    </location>
</feature>
<keyword evidence="1" id="KW-0812">Transmembrane</keyword>
<keyword evidence="1" id="KW-1133">Transmembrane helix</keyword>
<organism evidence="2 3">
    <name type="scientific">Waterburya agarophytonicola KI4</name>
    <dbReference type="NCBI Taxonomy" id="2874699"/>
    <lineage>
        <taxon>Bacteria</taxon>
        <taxon>Bacillati</taxon>
        <taxon>Cyanobacteriota</taxon>
        <taxon>Cyanophyceae</taxon>
        <taxon>Pleurocapsales</taxon>
        <taxon>Hyellaceae</taxon>
        <taxon>Waterburya</taxon>
        <taxon>Waterburya agarophytonicola</taxon>
    </lineage>
</organism>
<dbReference type="Proteomes" id="UP000729733">
    <property type="component" value="Unassembled WGS sequence"/>
</dbReference>
<name>A0A964BMP6_9CYAN</name>
<gene>
    <name evidence="2" type="ORF">I4641_04010</name>
</gene>
<dbReference type="AlphaFoldDB" id="A0A964BMP6"/>
<comment type="caution">
    <text evidence="2">The sequence shown here is derived from an EMBL/GenBank/DDBJ whole genome shotgun (WGS) entry which is preliminary data.</text>
</comment>
<dbReference type="RefSeq" id="WP_229639178.1">
    <property type="nucleotide sequence ID" value="NZ_JADWDC010000006.1"/>
</dbReference>
<keyword evidence="1" id="KW-0472">Membrane</keyword>
<reference evidence="2" key="1">
    <citation type="journal article" date="2021" name="Antonie Van Leeuwenhoek">
        <title>Draft genome and description of Waterburya agarophytonicola gen. nov. sp. nov. (Pleurocapsales, Cyanobacteria): a seaweed symbiont.</title>
        <authorList>
            <person name="Bonthond G."/>
            <person name="Shalygin S."/>
            <person name="Bayer T."/>
            <person name="Weinberger F."/>
        </authorList>
    </citation>
    <scope>NUCLEOTIDE SEQUENCE</scope>
    <source>
        <strain evidence="2">KI4</strain>
    </source>
</reference>
<dbReference type="SUPFAM" id="SSF53448">
    <property type="entry name" value="Nucleotide-diphospho-sugar transferases"/>
    <property type="match status" value="1"/>
</dbReference>